<dbReference type="Proteomes" id="UP000663845">
    <property type="component" value="Unassembled WGS sequence"/>
</dbReference>
<evidence type="ECO:0000313" key="12">
    <source>
        <dbReference type="Proteomes" id="UP000663832"/>
    </source>
</evidence>
<dbReference type="Proteomes" id="UP000663844">
    <property type="component" value="Unassembled WGS sequence"/>
</dbReference>
<protein>
    <recommendedName>
        <fullName evidence="2">BTB domain-containing protein</fullName>
    </recommendedName>
</protein>
<evidence type="ECO:0000313" key="10">
    <source>
        <dbReference type="EMBL" id="CAF3734125.1"/>
    </source>
</evidence>
<feature type="compositionally biased region" description="Polar residues" evidence="1">
    <location>
        <begin position="1"/>
        <end position="17"/>
    </location>
</feature>
<dbReference type="CDD" id="cd14733">
    <property type="entry name" value="BACK"/>
    <property type="match status" value="1"/>
</dbReference>
<feature type="domain" description="BTB" evidence="2">
    <location>
        <begin position="93"/>
        <end position="174"/>
    </location>
</feature>
<dbReference type="Proteomes" id="UP000663877">
    <property type="component" value="Unassembled WGS sequence"/>
</dbReference>
<dbReference type="PROSITE" id="PS50097">
    <property type="entry name" value="BTB"/>
    <property type="match status" value="1"/>
</dbReference>
<dbReference type="Proteomes" id="UP000663860">
    <property type="component" value="Unassembled WGS sequence"/>
</dbReference>
<dbReference type="EMBL" id="CAJOAZ010000912">
    <property type="protein sequence ID" value="CAF3734125.1"/>
    <property type="molecule type" value="Genomic_DNA"/>
</dbReference>
<dbReference type="Proteomes" id="UP000663832">
    <property type="component" value="Unassembled WGS sequence"/>
</dbReference>
<dbReference type="EMBL" id="CAJNOM010000047">
    <property type="protein sequence ID" value="CAF0914228.1"/>
    <property type="molecule type" value="Genomic_DNA"/>
</dbReference>
<sequence length="283" mass="32314">MASTFSPQPNGDNTINEQHSEHRLTPHRRQSNDVPSNFILGRPHTGPSRANTNQRFTNGGMNYSQTTDAEHSLALLEHLSTDLANLLNRTDISDCFLNVKGTFMAVHKCILAARSNAFAAVISGNFNRLETSVRDQLETLDHKGKLVIVINKTDPEIMKQIVVFLYTGRCELNEGNAFDLLDAAGRYDIKDLKVHTGRFLATRIDVNNVLLLLKAAYKHDNKLVKQRCIEFFINNAKEIMNIHELWKQFAEEQQAIVAELLHWLVNKELFYSEKPQWEANSRW</sequence>
<evidence type="ECO:0000313" key="7">
    <source>
        <dbReference type="EMBL" id="CAF1337705.1"/>
    </source>
</evidence>
<name>A0A815DCH5_9BILA</name>
<dbReference type="EMBL" id="CAJNOG010000569">
    <property type="protein sequence ID" value="CAF1299759.1"/>
    <property type="molecule type" value="Genomic_DNA"/>
</dbReference>
<evidence type="ECO:0000313" key="9">
    <source>
        <dbReference type="EMBL" id="CAF3672719.1"/>
    </source>
</evidence>
<dbReference type="Proteomes" id="UP000663881">
    <property type="component" value="Unassembled WGS sequence"/>
</dbReference>
<evidence type="ECO:0000313" key="3">
    <source>
        <dbReference type="EMBL" id="CAF0878663.1"/>
    </source>
</evidence>
<feature type="compositionally biased region" description="Polar residues" evidence="1">
    <location>
        <begin position="48"/>
        <end position="60"/>
    </location>
</feature>
<evidence type="ECO:0000313" key="13">
    <source>
        <dbReference type="Proteomes" id="UP000663845"/>
    </source>
</evidence>
<dbReference type="PANTHER" id="PTHR24413">
    <property type="entry name" value="SPECKLE-TYPE POZ PROTEIN"/>
    <property type="match status" value="1"/>
</dbReference>
<dbReference type="EMBL" id="CAJNOM010000337">
    <property type="protein sequence ID" value="CAF1370325.1"/>
    <property type="molecule type" value="Genomic_DNA"/>
</dbReference>
<dbReference type="EMBL" id="CAJOBB010001393">
    <property type="protein sequence ID" value="CAF3850847.1"/>
    <property type="molecule type" value="Genomic_DNA"/>
</dbReference>
<dbReference type="SMART" id="SM00225">
    <property type="entry name" value="BTB"/>
    <property type="match status" value="1"/>
</dbReference>
<organism evidence="6 13">
    <name type="scientific">Adineta steineri</name>
    <dbReference type="NCBI Taxonomy" id="433720"/>
    <lineage>
        <taxon>Eukaryota</taxon>
        <taxon>Metazoa</taxon>
        <taxon>Spiralia</taxon>
        <taxon>Gnathifera</taxon>
        <taxon>Rotifera</taxon>
        <taxon>Eurotatoria</taxon>
        <taxon>Bdelloidea</taxon>
        <taxon>Adinetida</taxon>
        <taxon>Adinetidae</taxon>
        <taxon>Adineta</taxon>
    </lineage>
</organism>
<evidence type="ECO:0000313" key="11">
    <source>
        <dbReference type="EMBL" id="CAF3850847.1"/>
    </source>
</evidence>
<evidence type="ECO:0000313" key="5">
    <source>
        <dbReference type="EMBL" id="CAF1240081.1"/>
    </source>
</evidence>
<dbReference type="Gene3D" id="3.30.710.10">
    <property type="entry name" value="Potassium Channel Kv1.1, Chain A"/>
    <property type="match status" value="1"/>
</dbReference>
<evidence type="ECO:0000259" key="2">
    <source>
        <dbReference type="PROSITE" id="PS50097"/>
    </source>
</evidence>
<dbReference type="EMBL" id="CAJOAY010000470">
    <property type="protein sequence ID" value="CAF3672719.1"/>
    <property type="molecule type" value="Genomic_DNA"/>
</dbReference>
<dbReference type="CDD" id="cd18186">
    <property type="entry name" value="BTB_POZ_ZBTB_KLHL-like"/>
    <property type="match status" value="1"/>
</dbReference>
<comment type="caution">
    <text evidence="6">The sequence shown here is derived from an EMBL/GenBank/DDBJ whole genome shotgun (WGS) entry which is preliminary data.</text>
</comment>
<keyword evidence="12" id="KW-1185">Reference proteome</keyword>
<dbReference type="InterPro" id="IPR000210">
    <property type="entry name" value="BTB/POZ_dom"/>
</dbReference>
<evidence type="ECO:0000256" key="1">
    <source>
        <dbReference type="SAM" id="MobiDB-lite"/>
    </source>
</evidence>
<gene>
    <name evidence="3" type="ORF">BJG266_LOCUS9302</name>
    <name evidence="7" type="ORF">IZO911_LOCUS36051</name>
    <name evidence="6" type="ORF">JYZ213_LOCUS32245</name>
    <name evidence="11" type="ORF">KXQ929_LOCUS20090</name>
    <name evidence="9" type="ORF">OKA104_LOCUS10555</name>
    <name evidence="10" type="ORF">OXD698_LOCUS14464</name>
    <name evidence="4" type="ORF">QVE165_LOCUS10178</name>
    <name evidence="8" type="ORF">QVE165_LOCUS35069</name>
    <name evidence="5" type="ORF">VCS650_LOCUS27743</name>
</gene>
<accession>A0A815DCH5</accession>
<dbReference type="OrthoDB" id="10249567at2759"/>
<dbReference type="EMBL" id="CAJNOE010000807">
    <property type="protein sequence ID" value="CAF1337705.1"/>
    <property type="molecule type" value="Genomic_DNA"/>
</dbReference>
<dbReference type="Pfam" id="PF00651">
    <property type="entry name" value="BTB"/>
    <property type="match status" value="1"/>
</dbReference>
<dbReference type="InterPro" id="IPR011333">
    <property type="entry name" value="SKP1/BTB/POZ_sf"/>
</dbReference>
<reference evidence="6" key="1">
    <citation type="submission" date="2021-02" db="EMBL/GenBank/DDBJ databases">
        <authorList>
            <person name="Nowell W R."/>
        </authorList>
    </citation>
    <scope>NUCLEOTIDE SEQUENCE</scope>
</reference>
<dbReference type="Proteomes" id="UP000663891">
    <property type="component" value="Unassembled WGS sequence"/>
</dbReference>
<dbReference type="Gene3D" id="1.25.40.420">
    <property type="match status" value="1"/>
</dbReference>
<dbReference type="SUPFAM" id="SSF54695">
    <property type="entry name" value="POZ domain"/>
    <property type="match status" value="1"/>
</dbReference>
<dbReference type="Proteomes" id="UP000663868">
    <property type="component" value="Unassembled WGS sequence"/>
</dbReference>
<evidence type="ECO:0000313" key="8">
    <source>
        <dbReference type="EMBL" id="CAF1370325.1"/>
    </source>
</evidence>
<proteinExistence type="predicted"/>
<dbReference type="EMBL" id="CAJNOI010000030">
    <property type="protein sequence ID" value="CAF0878663.1"/>
    <property type="molecule type" value="Genomic_DNA"/>
</dbReference>
<dbReference type="AlphaFoldDB" id="A0A815DCH5"/>
<evidence type="ECO:0000313" key="4">
    <source>
        <dbReference type="EMBL" id="CAF0914228.1"/>
    </source>
</evidence>
<feature type="region of interest" description="Disordered" evidence="1">
    <location>
        <begin position="1"/>
        <end position="60"/>
    </location>
</feature>
<dbReference type="EMBL" id="CAJNON010000395">
    <property type="protein sequence ID" value="CAF1240081.1"/>
    <property type="molecule type" value="Genomic_DNA"/>
</dbReference>
<evidence type="ECO:0000313" key="6">
    <source>
        <dbReference type="EMBL" id="CAF1299759.1"/>
    </source>
</evidence>